<keyword evidence="6" id="KW-0411">Iron-sulfur</keyword>
<proteinExistence type="inferred from homology"/>
<dbReference type="PROSITE" id="PS50835">
    <property type="entry name" value="IG_LIKE"/>
    <property type="match status" value="1"/>
</dbReference>
<dbReference type="PROSITE" id="PS51918">
    <property type="entry name" value="RADICAL_SAM"/>
    <property type="match status" value="1"/>
</dbReference>
<evidence type="ECO:0000256" key="4">
    <source>
        <dbReference type="ARBA" id="ARBA00022723"/>
    </source>
</evidence>
<evidence type="ECO:0000256" key="6">
    <source>
        <dbReference type="ARBA" id="ARBA00023014"/>
    </source>
</evidence>
<dbReference type="CDD" id="cd01335">
    <property type="entry name" value="Radical_SAM"/>
    <property type="match status" value="1"/>
</dbReference>
<sequence length="413" mass="46835">MKKPFHLMAKPTSFQCNLSCEYCFYLPKGKDVLQSPSPKRHMDDAVLRQYIKQYIENWPTEEVMFAWQGGEPTLAGLDFYRRVLALQSQYGKGKRIHNSLQTNGVLLNDAWAAFLAENRFLVGISVDGPRSLHDRFRKSNSGRSVFRHVIDGIERLRKYEVEFNLLAVINSETAKYPREVYHFLTRELACPHVQFIPIVEPAATAGAGQRFGELICRQNGQGETVTPWSVSGDAYGKFMISVFDQWVRQDVGRVFVQLFDNTLAAWAGETPSLCVMQPTCGRALIIEQNGDIYSCDHFVTPEHRLGNIMTTPLSTLAYGKQQKKFSRRKTPSSPECQRCDYRFVCQGGCPKHRIIPLGNQRQNYLCSGYKAFFQHVAPYMTYMAEQIAQRRSPANVMNVAAFIAANQVASQAG</sequence>
<dbReference type="PANTHER" id="PTHR43273">
    <property type="entry name" value="ANAEROBIC SULFATASE-MATURATING ENZYME HOMOLOG ASLB-RELATED"/>
    <property type="match status" value="1"/>
</dbReference>
<dbReference type="InterPro" id="IPR034491">
    <property type="entry name" value="Anaerob_Ser_sulfatase-maturase"/>
</dbReference>
<dbReference type="CDD" id="cd21120">
    <property type="entry name" value="SPASM_anSME"/>
    <property type="match status" value="1"/>
</dbReference>
<keyword evidence="11" id="KW-1185">Reference proteome</keyword>
<dbReference type="SFLD" id="SFLDF00285">
    <property type="entry name" value="anaerobic_Ser-type_sulfatase-m"/>
    <property type="match status" value="1"/>
</dbReference>
<dbReference type="InterPro" id="IPR023885">
    <property type="entry name" value="4Fe4S-binding_SPASM_dom"/>
</dbReference>
<evidence type="ECO:0000256" key="5">
    <source>
        <dbReference type="ARBA" id="ARBA00023004"/>
    </source>
</evidence>
<dbReference type="InterPro" id="IPR013785">
    <property type="entry name" value="Aldolase_TIM"/>
</dbReference>
<evidence type="ECO:0000256" key="2">
    <source>
        <dbReference type="ARBA" id="ARBA00022485"/>
    </source>
</evidence>
<evidence type="ECO:0000259" key="9">
    <source>
        <dbReference type="PROSITE" id="PS51918"/>
    </source>
</evidence>
<dbReference type="SFLD" id="SFLDG01386">
    <property type="entry name" value="main_SPASM_domain-containing"/>
    <property type="match status" value="1"/>
</dbReference>
<accession>A0ABT0MXI3</accession>
<dbReference type="InterPro" id="IPR007197">
    <property type="entry name" value="rSAM"/>
</dbReference>
<dbReference type="InterPro" id="IPR023867">
    <property type="entry name" value="Sulphatase_maturase_rSAM"/>
</dbReference>
<reference evidence="10 11" key="1">
    <citation type="submission" date="2022-02" db="EMBL/GenBank/DDBJ databases">
        <title>Description of Brenneria tiliae sp. nov. isolated from symptomatic Tilia x moltkei and Tilia x europaea trees in the UK.</title>
        <authorList>
            <person name="Kile H."/>
        </authorList>
    </citation>
    <scope>NUCLEOTIDE SEQUENCE [LARGE SCALE GENOMIC DNA]</scope>
    <source>
        <strain evidence="10 11">MC1SB4.1</strain>
    </source>
</reference>
<dbReference type="InterPro" id="IPR058240">
    <property type="entry name" value="rSAM_sf"/>
</dbReference>
<keyword evidence="4" id="KW-0479">Metal-binding</keyword>
<dbReference type="RefSeq" id="WP_249245680.1">
    <property type="nucleotide sequence ID" value="NZ_JAKPBZ010000114.1"/>
</dbReference>
<evidence type="ECO:0000313" key="10">
    <source>
        <dbReference type="EMBL" id="MCL2894545.1"/>
    </source>
</evidence>
<comment type="cofactor">
    <cofactor evidence="1">
        <name>[4Fe-4S] cluster</name>
        <dbReference type="ChEBI" id="CHEBI:49883"/>
    </cofactor>
</comment>
<dbReference type="PANTHER" id="PTHR43273:SF3">
    <property type="entry name" value="ANAEROBIC SULFATASE-MATURATING ENZYME HOMOLOG ASLB-RELATED"/>
    <property type="match status" value="1"/>
</dbReference>
<dbReference type="EMBL" id="JAKPBZ010000114">
    <property type="protein sequence ID" value="MCL2894545.1"/>
    <property type="molecule type" value="Genomic_DNA"/>
</dbReference>
<protein>
    <submittedName>
        <fullName evidence="10">Anaerobic sulfatase maturase</fullName>
    </submittedName>
</protein>
<dbReference type="Pfam" id="PF13186">
    <property type="entry name" value="SPASM"/>
    <property type="match status" value="1"/>
</dbReference>
<dbReference type="Pfam" id="PF04055">
    <property type="entry name" value="Radical_SAM"/>
    <property type="match status" value="1"/>
</dbReference>
<dbReference type="SFLD" id="SFLDG01072">
    <property type="entry name" value="dehydrogenase_like"/>
    <property type="match status" value="1"/>
</dbReference>
<evidence type="ECO:0000256" key="3">
    <source>
        <dbReference type="ARBA" id="ARBA00022691"/>
    </source>
</evidence>
<dbReference type="Proteomes" id="UP001203069">
    <property type="component" value="Unassembled WGS sequence"/>
</dbReference>
<name>A0ABT0MXI3_9GAMM</name>
<keyword evidence="5" id="KW-0408">Iron</keyword>
<dbReference type="SFLD" id="SFLDG01384">
    <property type="entry name" value="thioether_bond_formation_requi"/>
    <property type="match status" value="1"/>
</dbReference>
<evidence type="ECO:0000256" key="1">
    <source>
        <dbReference type="ARBA" id="ARBA00001966"/>
    </source>
</evidence>
<evidence type="ECO:0000259" key="8">
    <source>
        <dbReference type="PROSITE" id="PS50835"/>
    </source>
</evidence>
<comment type="caution">
    <text evidence="10">The sequence shown here is derived from an EMBL/GenBank/DDBJ whole genome shotgun (WGS) entry which is preliminary data.</text>
</comment>
<dbReference type="Gene3D" id="3.20.20.70">
    <property type="entry name" value="Aldolase class I"/>
    <property type="match status" value="1"/>
</dbReference>
<dbReference type="SUPFAM" id="SSF102114">
    <property type="entry name" value="Radical SAM enzymes"/>
    <property type="match status" value="1"/>
</dbReference>
<feature type="domain" description="Radical SAM core" evidence="9">
    <location>
        <begin position="1"/>
        <end position="237"/>
    </location>
</feature>
<dbReference type="SFLD" id="SFLDG01067">
    <property type="entry name" value="SPASM/twitch_domain_containing"/>
    <property type="match status" value="1"/>
</dbReference>
<dbReference type="SFLD" id="SFLDS00029">
    <property type="entry name" value="Radical_SAM"/>
    <property type="match status" value="1"/>
</dbReference>
<feature type="domain" description="Ig-like" evidence="8">
    <location>
        <begin position="191"/>
        <end position="295"/>
    </location>
</feature>
<gene>
    <name evidence="10" type="ORF">MFP26_17860</name>
</gene>
<evidence type="ECO:0000313" key="11">
    <source>
        <dbReference type="Proteomes" id="UP001203069"/>
    </source>
</evidence>
<evidence type="ECO:0000256" key="7">
    <source>
        <dbReference type="ARBA" id="ARBA00023601"/>
    </source>
</evidence>
<keyword evidence="3" id="KW-0949">S-adenosyl-L-methionine</keyword>
<dbReference type="InterPro" id="IPR047207">
    <property type="entry name" value="SPASM_anSME"/>
</dbReference>
<dbReference type="NCBIfam" id="TIGR04085">
    <property type="entry name" value="rSAM_more_4Fe4S"/>
    <property type="match status" value="1"/>
</dbReference>
<keyword evidence="2" id="KW-0004">4Fe-4S</keyword>
<comment type="similarity">
    <text evidence="7">Belongs to the radical SAM superfamily. Anaerobic sulfatase-maturating enzyme family.</text>
</comment>
<dbReference type="InterPro" id="IPR007110">
    <property type="entry name" value="Ig-like_dom"/>
</dbReference>
<organism evidence="10 11">
    <name type="scientific">Brenneria tiliae</name>
    <dbReference type="NCBI Taxonomy" id="2914984"/>
    <lineage>
        <taxon>Bacteria</taxon>
        <taxon>Pseudomonadati</taxon>
        <taxon>Pseudomonadota</taxon>
        <taxon>Gammaproteobacteria</taxon>
        <taxon>Enterobacterales</taxon>
        <taxon>Pectobacteriaceae</taxon>
        <taxon>Brenneria</taxon>
    </lineage>
</organism>
<dbReference type="NCBIfam" id="TIGR03942">
    <property type="entry name" value="sulfatase_rSAM"/>
    <property type="match status" value="1"/>
</dbReference>